<protein>
    <recommendedName>
        <fullName evidence="3">PknH-like protein</fullName>
    </recommendedName>
</protein>
<gene>
    <name evidence="1" type="ORF">CLV68_3098</name>
</gene>
<dbReference type="OrthoDB" id="10019910at2"/>
<evidence type="ECO:0000313" key="1">
    <source>
        <dbReference type="EMBL" id="RLK58627.1"/>
    </source>
</evidence>
<comment type="caution">
    <text evidence="1">The sequence shown here is derived from an EMBL/GenBank/DDBJ whole genome shotgun (WGS) entry which is preliminary data.</text>
</comment>
<reference evidence="1 2" key="1">
    <citation type="submission" date="2018-10" db="EMBL/GenBank/DDBJ databases">
        <title>Genomic Encyclopedia of Archaeal and Bacterial Type Strains, Phase II (KMG-II): from individual species to whole genera.</title>
        <authorList>
            <person name="Goeker M."/>
        </authorList>
    </citation>
    <scope>NUCLEOTIDE SEQUENCE [LARGE SCALE GENOMIC DNA]</scope>
    <source>
        <strain evidence="1 2">DSM 45657</strain>
    </source>
</reference>
<dbReference type="Proteomes" id="UP000282454">
    <property type="component" value="Unassembled WGS sequence"/>
</dbReference>
<dbReference type="RefSeq" id="WP_147460008.1">
    <property type="nucleotide sequence ID" value="NZ_RCDD01000002.1"/>
</dbReference>
<sequence>MTSGVRADQVVAVVAGHVLRVAGGEPWPPGSAAERLYGLVVARAREVPAWSVAVRRLVDAPDDEAARESVVDVVVAMCAGDAGFAAAVGAALVEVGRSSHGVDVVIRNAIQDAVIGGPAIQAGMFSMTGGAIASGDVDQSRHRTVRVGMGGLLALVVAGPLLGGAAGYWTAVEQIADPGSAASQESPFVLVGVGGSPSQSRVVAERDAAVRILPDLDSVPSGWRLVQGTPKDVSCPPGCRDALVSVTTEYNPDALTDWVGMTVHTFGSVEDAKSGYSAVKDQLGSRTETWAARIADEQPSLSEVSASDHSRTTLQGTGGDEYEAITWYLELGRGLSSEEFRGISVVLRVGTVVATVDSLDSFSTADADVVRALARAVVDRAQQAQRGEMPSALVAGR</sequence>
<accession>A0A421B2M0</accession>
<evidence type="ECO:0008006" key="3">
    <source>
        <dbReference type="Google" id="ProtNLM"/>
    </source>
</evidence>
<keyword evidence="2" id="KW-1185">Reference proteome</keyword>
<organism evidence="1 2">
    <name type="scientific">Actinokineospora cianjurensis</name>
    <dbReference type="NCBI Taxonomy" id="585224"/>
    <lineage>
        <taxon>Bacteria</taxon>
        <taxon>Bacillati</taxon>
        <taxon>Actinomycetota</taxon>
        <taxon>Actinomycetes</taxon>
        <taxon>Pseudonocardiales</taxon>
        <taxon>Pseudonocardiaceae</taxon>
        <taxon>Actinokineospora</taxon>
    </lineage>
</organism>
<dbReference type="AlphaFoldDB" id="A0A421B2M0"/>
<name>A0A421B2M0_9PSEU</name>
<proteinExistence type="predicted"/>
<dbReference type="EMBL" id="RCDD01000002">
    <property type="protein sequence ID" value="RLK58627.1"/>
    <property type="molecule type" value="Genomic_DNA"/>
</dbReference>
<evidence type="ECO:0000313" key="2">
    <source>
        <dbReference type="Proteomes" id="UP000282454"/>
    </source>
</evidence>